<dbReference type="EMBL" id="JANFFA010000002">
    <property type="protein sequence ID" value="MDQ2094232.1"/>
    <property type="molecule type" value="Genomic_DNA"/>
</dbReference>
<organism evidence="5 6">
    <name type="scientific">Rhodalgimonas zhirmunskyi</name>
    <dbReference type="NCBI Taxonomy" id="2964767"/>
    <lineage>
        <taxon>Bacteria</taxon>
        <taxon>Pseudomonadati</taxon>
        <taxon>Pseudomonadota</taxon>
        <taxon>Alphaproteobacteria</taxon>
        <taxon>Rhodobacterales</taxon>
        <taxon>Roseobacteraceae</taxon>
        <taxon>Rhodalgimonas</taxon>
    </lineage>
</organism>
<sequence>MIRLGDPPKPGIAYQRRRGAYAILPQGDSFLLTHQGGQFDEFQLPGGGVDPGESPLEALHREVLEETGWRIAQPRRIGIFRRFTWMPDYDIWAEKICEIFVAQPVRALGPAHEPDHEAVWMAQDTAIKRLANAGDRHFAARYMFEGF</sequence>
<protein>
    <submittedName>
        <fullName evidence="5">NUDIX hydrolase</fullName>
    </submittedName>
</protein>
<evidence type="ECO:0000256" key="2">
    <source>
        <dbReference type="ARBA" id="ARBA00022801"/>
    </source>
</evidence>
<feature type="domain" description="Nudix hydrolase" evidence="4">
    <location>
        <begin position="15"/>
        <end position="144"/>
    </location>
</feature>
<dbReference type="AlphaFoldDB" id="A0AAJ1UDS0"/>
<proteinExistence type="inferred from homology"/>
<comment type="caution">
    <text evidence="5">The sequence shown here is derived from an EMBL/GenBank/DDBJ whole genome shotgun (WGS) entry which is preliminary data.</text>
</comment>
<dbReference type="RefSeq" id="WP_317625840.1">
    <property type="nucleotide sequence ID" value="NZ_JANFFA010000002.1"/>
</dbReference>
<dbReference type="SUPFAM" id="SSF55811">
    <property type="entry name" value="Nudix"/>
    <property type="match status" value="1"/>
</dbReference>
<dbReference type="PROSITE" id="PS00893">
    <property type="entry name" value="NUDIX_BOX"/>
    <property type="match status" value="1"/>
</dbReference>
<evidence type="ECO:0000259" key="4">
    <source>
        <dbReference type="PROSITE" id="PS51462"/>
    </source>
</evidence>
<dbReference type="InterPro" id="IPR020084">
    <property type="entry name" value="NUDIX_hydrolase_CS"/>
</dbReference>
<dbReference type="Gene3D" id="3.90.79.10">
    <property type="entry name" value="Nucleoside Triphosphate Pyrophosphohydrolase"/>
    <property type="match status" value="1"/>
</dbReference>
<comment type="cofactor">
    <cofactor evidence="1">
        <name>Mg(2+)</name>
        <dbReference type="ChEBI" id="CHEBI:18420"/>
    </cofactor>
</comment>
<dbReference type="InterPro" id="IPR020476">
    <property type="entry name" value="Nudix_hydrolase"/>
</dbReference>
<dbReference type="PANTHER" id="PTHR43046">
    <property type="entry name" value="GDP-MANNOSE MANNOSYL HYDROLASE"/>
    <property type="match status" value="1"/>
</dbReference>
<reference evidence="5" key="1">
    <citation type="submission" date="2022-07" db="EMBL/GenBank/DDBJ databases">
        <authorList>
            <person name="Otstavnykh N."/>
            <person name="Isaeva M."/>
            <person name="Bystritskaya E."/>
        </authorList>
    </citation>
    <scope>NUCLEOTIDE SEQUENCE</scope>
    <source>
        <strain evidence="5">10Alg 79</strain>
    </source>
</reference>
<evidence type="ECO:0000313" key="5">
    <source>
        <dbReference type="EMBL" id="MDQ2094232.1"/>
    </source>
</evidence>
<dbReference type="GO" id="GO:0016787">
    <property type="term" value="F:hydrolase activity"/>
    <property type="evidence" value="ECO:0007669"/>
    <property type="project" value="UniProtKB-KW"/>
</dbReference>
<dbReference type="PRINTS" id="PR00502">
    <property type="entry name" value="NUDIXFAMILY"/>
</dbReference>
<reference evidence="5" key="2">
    <citation type="submission" date="2023-04" db="EMBL/GenBank/DDBJ databases">
        <title>'Rhodoalgimonas zhirmunskyi' gen. nov., isolated from a red alga.</title>
        <authorList>
            <person name="Nedashkovskaya O.I."/>
            <person name="Otstavnykh N.Y."/>
            <person name="Bystritskaya E.P."/>
            <person name="Balabanova L.A."/>
            <person name="Isaeva M.P."/>
        </authorList>
    </citation>
    <scope>NUCLEOTIDE SEQUENCE</scope>
    <source>
        <strain evidence="5">10Alg 79</strain>
    </source>
</reference>
<gene>
    <name evidence="5" type="ORF">NOI20_08930</name>
</gene>
<name>A0AAJ1UDS0_9RHOB</name>
<accession>A0AAJ1UDS0</accession>
<keyword evidence="6" id="KW-1185">Reference proteome</keyword>
<dbReference type="InterPro" id="IPR000086">
    <property type="entry name" value="NUDIX_hydrolase_dom"/>
</dbReference>
<keyword evidence="2 3" id="KW-0378">Hydrolase</keyword>
<evidence type="ECO:0000256" key="3">
    <source>
        <dbReference type="RuleBase" id="RU003476"/>
    </source>
</evidence>
<dbReference type="PROSITE" id="PS51462">
    <property type="entry name" value="NUDIX"/>
    <property type="match status" value="1"/>
</dbReference>
<dbReference type="PANTHER" id="PTHR43046:SF2">
    <property type="entry name" value="8-OXO-DGTP DIPHOSPHATASE-RELATED"/>
    <property type="match status" value="1"/>
</dbReference>
<evidence type="ECO:0000256" key="1">
    <source>
        <dbReference type="ARBA" id="ARBA00001946"/>
    </source>
</evidence>
<comment type="similarity">
    <text evidence="3">Belongs to the Nudix hydrolase family.</text>
</comment>
<evidence type="ECO:0000313" key="6">
    <source>
        <dbReference type="Proteomes" id="UP001227162"/>
    </source>
</evidence>
<dbReference type="Pfam" id="PF00293">
    <property type="entry name" value="NUDIX"/>
    <property type="match status" value="1"/>
</dbReference>
<dbReference type="InterPro" id="IPR015797">
    <property type="entry name" value="NUDIX_hydrolase-like_dom_sf"/>
</dbReference>
<dbReference type="Proteomes" id="UP001227162">
    <property type="component" value="Unassembled WGS sequence"/>
</dbReference>